<reference evidence="3 4" key="1">
    <citation type="journal article" date="2014" name="Genome Announc.">
        <title>Whole-Genome Sequence of Serratia symbiotica Strain CWBI-2.3T, a Free-Living Symbiont of the Black Bean Aphid Aphis fabae.</title>
        <authorList>
            <person name="Foray V."/>
            <person name="Grigorescu A.S."/>
            <person name="Sabri A."/>
            <person name="Haubruge E."/>
            <person name="Lognay G."/>
            <person name="Francis F."/>
            <person name="Fauconnier M.L."/>
            <person name="Hance T."/>
            <person name="Thonart P."/>
        </authorList>
    </citation>
    <scope>NUCLEOTIDE SEQUENCE [LARGE SCALE GENOMIC DNA]</scope>
    <source>
        <strain evidence="3">CWBI-2.3</strain>
    </source>
</reference>
<dbReference type="AlphaFoldDB" id="A0A7D5NSU6"/>
<dbReference type="GeneID" id="93735473"/>
<name>A0A7D5NSU6_9GAMM</name>
<sequence length="978" mass="110275">MPKISPIYNQHRQAIGNHTMRLDRKQGGQELQNERVKKTAMQPGRHKKNIDRQNVAHAALQLLSVLSSMRNSNITPAISSKRADELSMKERITHVDERYKPHGAEQVIHQETGKNKKQNTREKENGDPRSGVWPSGDTKKYPGYNIDTSLQPQNRNIPLPESGLTTLTNHIDSKIATMLNSISNVIHEAGQFISRNDPLRFPAADALSAIGNQRAGNTRALSRLPRYVVFFPKTTTPPPVPDDVKIVRLYDYSCMNNGENLGFSQILRHVGKSLQDPFTMMAIEIKKIYNWNKGFGCPEPDEISKITRITKMVNVIVSQLVALLPGSQALAITQYIIGPLLERAANDLEGKPTSPEQEFSLIQQVTQQARFSIMTTNHREQMHLKTPPISIRKEPRVDLPIFHIKDGVNHINLENNGKVYSVPVSERNGKIFAFVPKGTESGGKRHQVYFNHLAQKWERTGDGKFNRFSKREQRIVHKYSLGTYHRYQPKMTDRTAVYSVINPFSSRPKRLSAVEILGRLVPYRYDFTTGKSFIYDPLVGGHAHEIVLAQNEWHLKIQPSKKIRFESLYCPEYGRNLNVAVVRKVKGREILAQVNPNTGIFWGKKFFRDEVGNLKSVSSKLKNKELRQKPTKGDNSPGYKIVESSVGASNTIPLLGDKYPFILKENVGGIYIKYSTSFPEGSKNVESLVVSAHGGFIDSDTSTPVVSLPSDMVIKMLTPHGTKLFDPGLDNVVNAGEKLRAYVTFKRGKVTDVDFIPQDNNSEWKYSGDYSPGDILNTQGRKDGLQNYRHYRYEGESDEHIANVLMKNRALAKKGEADLTDVLTVNDKFSDIGDTSLSEASLQKIIDLDREGKLINANGDRYKSIIFSHCRNHFLRSESSISTYSIEKIENPQTQGLPKGATMSEITITRLHRAAVDKPFEKEILSMGYFAFIPVNRVDDKKRGSKAWLAGVKNAIDLSAIPPMPQQFSRSHWPGKQR</sequence>
<feature type="compositionally biased region" description="Basic and acidic residues" evidence="1">
    <location>
        <begin position="26"/>
        <end position="37"/>
    </location>
</feature>
<proteinExistence type="predicted"/>
<evidence type="ECO:0000256" key="1">
    <source>
        <dbReference type="SAM" id="MobiDB-lite"/>
    </source>
</evidence>
<evidence type="ECO:0000313" key="4">
    <source>
        <dbReference type="Proteomes" id="UP000042738"/>
    </source>
</evidence>
<feature type="region of interest" description="Disordered" evidence="1">
    <location>
        <begin position="103"/>
        <end position="155"/>
    </location>
</feature>
<protein>
    <recommendedName>
        <fullName evidence="2">Putative adhesin Stv domain-containing protein</fullName>
    </recommendedName>
</protein>
<organism evidence="3 4">
    <name type="scientific">Serratia symbiotica</name>
    <dbReference type="NCBI Taxonomy" id="138074"/>
    <lineage>
        <taxon>Bacteria</taxon>
        <taxon>Pseudomonadati</taxon>
        <taxon>Pseudomonadota</taxon>
        <taxon>Gammaproteobacteria</taxon>
        <taxon>Enterobacterales</taxon>
        <taxon>Yersiniaceae</taxon>
        <taxon>Serratia</taxon>
    </lineage>
</organism>
<dbReference type="Proteomes" id="UP000042738">
    <property type="component" value="Chromosome"/>
</dbReference>
<dbReference type="InterPro" id="IPR049002">
    <property type="entry name" value="Stv"/>
</dbReference>
<feature type="domain" description="Putative adhesin Stv" evidence="2">
    <location>
        <begin position="688"/>
        <end position="872"/>
    </location>
</feature>
<feature type="region of interest" description="Disordered" evidence="1">
    <location>
        <begin position="26"/>
        <end position="52"/>
    </location>
</feature>
<dbReference type="RefSeq" id="WP_152609027.1">
    <property type="nucleotide sequence ID" value="NZ_CP050855.1"/>
</dbReference>
<gene>
    <name evidence="3" type="ORF">SYMBAF_02910</name>
</gene>
<accession>A0A7D5NSU6</accession>
<feature type="compositionally biased region" description="Polar residues" evidence="1">
    <location>
        <begin position="146"/>
        <end position="155"/>
    </location>
</feature>
<dbReference type="Pfam" id="PF21527">
    <property type="entry name" value="Stv"/>
    <property type="match status" value="1"/>
</dbReference>
<dbReference type="EMBL" id="CP050855">
    <property type="protein sequence ID" value="QLH62105.1"/>
    <property type="molecule type" value="Genomic_DNA"/>
</dbReference>
<evidence type="ECO:0000259" key="2">
    <source>
        <dbReference type="Pfam" id="PF21527"/>
    </source>
</evidence>
<evidence type="ECO:0000313" key="3">
    <source>
        <dbReference type="EMBL" id="QLH62105.1"/>
    </source>
</evidence>
<feature type="compositionally biased region" description="Basic and acidic residues" evidence="1">
    <location>
        <begin position="111"/>
        <end position="127"/>
    </location>
</feature>